<evidence type="ECO:0000313" key="3">
    <source>
        <dbReference type="Proteomes" id="UP000277580"/>
    </source>
</evidence>
<evidence type="ECO:0000256" key="1">
    <source>
        <dbReference type="SAM" id="MobiDB-lite"/>
    </source>
</evidence>
<reference evidence="2 3" key="1">
    <citation type="journal article" date="2018" name="Nat. Ecol. Evol.">
        <title>Pezizomycetes genomes reveal the molecular basis of ectomycorrhizal truffle lifestyle.</title>
        <authorList>
            <person name="Murat C."/>
            <person name="Payen T."/>
            <person name="Noel B."/>
            <person name="Kuo A."/>
            <person name="Morin E."/>
            <person name="Chen J."/>
            <person name="Kohler A."/>
            <person name="Krizsan K."/>
            <person name="Balestrini R."/>
            <person name="Da Silva C."/>
            <person name="Montanini B."/>
            <person name="Hainaut M."/>
            <person name="Levati E."/>
            <person name="Barry K.W."/>
            <person name="Belfiori B."/>
            <person name="Cichocki N."/>
            <person name="Clum A."/>
            <person name="Dockter R.B."/>
            <person name="Fauchery L."/>
            <person name="Guy J."/>
            <person name="Iotti M."/>
            <person name="Le Tacon F."/>
            <person name="Lindquist E.A."/>
            <person name="Lipzen A."/>
            <person name="Malagnac F."/>
            <person name="Mello A."/>
            <person name="Molinier V."/>
            <person name="Miyauchi S."/>
            <person name="Poulain J."/>
            <person name="Riccioni C."/>
            <person name="Rubini A."/>
            <person name="Sitrit Y."/>
            <person name="Splivallo R."/>
            <person name="Traeger S."/>
            <person name="Wang M."/>
            <person name="Zifcakova L."/>
            <person name="Wipf D."/>
            <person name="Zambonelli A."/>
            <person name="Paolocci F."/>
            <person name="Nowrousian M."/>
            <person name="Ottonello S."/>
            <person name="Baldrian P."/>
            <person name="Spatafora J.W."/>
            <person name="Henrissat B."/>
            <person name="Nagy L.G."/>
            <person name="Aury J.M."/>
            <person name="Wincker P."/>
            <person name="Grigoriev I.V."/>
            <person name="Bonfante P."/>
            <person name="Martin F.M."/>
        </authorList>
    </citation>
    <scope>NUCLEOTIDE SEQUENCE [LARGE SCALE GENOMIC DNA]</scope>
    <source>
        <strain evidence="2 3">CCBAS932</strain>
    </source>
</reference>
<evidence type="ECO:0000313" key="2">
    <source>
        <dbReference type="EMBL" id="RPB07393.1"/>
    </source>
</evidence>
<name>A0A3N4KAA3_9PEZI</name>
<dbReference type="EMBL" id="ML119184">
    <property type="protein sequence ID" value="RPB07393.1"/>
    <property type="molecule type" value="Genomic_DNA"/>
</dbReference>
<feature type="region of interest" description="Disordered" evidence="1">
    <location>
        <begin position="1"/>
        <end position="45"/>
    </location>
</feature>
<keyword evidence="3" id="KW-1185">Reference proteome</keyword>
<dbReference type="OrthoDB" id="10422491at2759"/>
<sequence>MVDKGQSSYKTSDGTKKNLLSTTSTYRPGMTMAGDDREAAEKTESKTEVPYNCLMFKDAGDLQPAFPKNTGTVISELEIEEQIVNLKLMVLFPLRPEYKPGLGDNLPPLPVSPIEPLPRATVGRREPAEDEERNMIEANTMNKYIYLSRAYVFEYQKIFPLMHQKNLEDLGENYGWMDCMELYRYAVKKRVANIPGFIPGLMSPE</sequence>
<accession>A0A3N4KAA3</accession>
<proteinExistence type="predicted"/>
<protein>
    <submittedName>
        <fullName evidence="2">Uncharacterized protein</fullName>
    </submittedName>
</protein>
<organism evidence="2 3">
    <name type="scientific">Morchella conica CCBAS932</name>
    <dbReference type="NCBI Taxonomy" id="1392247"/>
    <lineage>
        <taxon>Eukaryota</taxon>
        <taxon>Fungi</taxon>
        <taxon>Dikarya</taxon>
        <taxon>Ascomycota</taxon>
        <taxon>Pezizomycotina</taxon>
        <taxon>Pezizomycetes</taxon>
        <taxon>Pezizales</taxon>
        <taxon>Morchellaceae</taxon>
        <taxon>Morchella</taxon>
    </lineage>
</organism>
<dbReference type="AlphaFoldDB" id="A0A3N4KAA3"/>
<feature type="region of interest" description="Disordered" evidence="1">
    <location>
        <begin position="109"/>
        <end position="130"/>
    </location>
</feature>
<dbReference type="InParanoid" id="A0A3N4KAA3"/>
<feature type="compositionally biased region" description="Polar residues" evidence="1">
    <location>
        <begin position="1"/>
        <end position="26"/>
    </location>
</feature>
<gene>
    <name evidence="2" type="ORF">P167DRAFT_413768</name>
</gene>
<dbReference type="Proteomes" id="UP000277580">
    <property type="component" value="Unassembled WGS sequence"/>
</dbReference>
<feature type="compositionally biased region" description="Basic and acidic residues" evidence="1">
    <location>
        <begin position="34"/>
        <end position="45"/>
    </location>
</feature>